<keyword evidence="10" id="KW-1185">Reference proteome</keyword>
<dbReference type="NCBIfam" id="TIGR00358">
    <property type="entry name" value="3_prime_RNase"/>
    <property type="match status" value="1"/>
</dbReference>
<protein>
    <recommendedName>
        <fullName evidence="2">exoribonuclease II</fullName>
        <ecNumber evidence="2">3.1.13.1</ecNumber>
    </recommendedName>
</protein>
<dbReference type="InterPro" id="IPR001900">
    <property type="entry name" value="RNase_II/R"/>
</dbReference>
<dbReference type="SUPFAM" id="SSF50249">
    <property type="entry name" value="Nucleic acid-binding proteins"/>
    <property type="match status" value="2"/>
</dbReference>
<dbReference type="InterPro" id="IPR050180">
    <property type="entry name" value="RNR_Ribonuclease"/>
</dbReference>
<comment type="caution">
    <text evidence="9">The sequence shown here is derived from an EMBL/GenBank/DDBJ whole genome shotgun (WGS) entry which is preliminary data.</text>
</comment>
<dbReference type="Gene3D" id="2.40.50.140">
    <property type="entry name" value="Nucleic acid-binding proteins"/>
    <property type="match status" value="1"/>
</dbReference>
<dbReference type="GO" id="GO:0003723">
    <property type="term" value="F:RNA binding"/>
    <property type="evidence" value="ECO:0007669"/>
    <property type="project" value="UniProtKB-KW"/>
</dbReference>
<evidence type="ECO:0000256" key="7">
    <source>
        <dbReference type="ARBA" id="ARBA00022884"/>
    </source>
</evidence>
<evidence type="ECO:0000313" key="9">
    <source>
        <dbReference type="EMBL" id="RWX46728.1"/>
    </source>
</evidence>
<organism evidence="9 10">
    <name type="scientific">Candidatus Electrothrix aarhusensis</name>
    <dbReference type="NCBI Taxonomy" id="1859131"/>
    <lineage>
        <taxon>Bacteria</taxon>
        <taxon>Pseudomonadati</taxon>
        <taxon>Thermodesulfobacteriota</taxon>
        <taxon>Desulfobulbia</taxon>
        <taxon>Desulfobulbales</taxon>
        <taxon>Desulfobulbaceae</taxon>
        <taxon>Candidatus Electrothrix</taxon>
    </lineage>
</organism>
<keyword evidence="5" id="KW-0378">Hydrolase</keyword>
<dbReference type="InterPro" id="IPR003029">
    <property type="entry name" value="S1_domain"/>
</dbReference>
<dbReference type="EMBL" id="MTKO01000053">
    <property type="protein sequence ID" value="RWX46728.1"/>
    <property type="molecule type" value="Genomic_DNA"/>
</dbReference>
<dbReference type="Pfam" id="PF00575">
    <property type="entry name" value="S1"/>
    <property type="match status" value="1"/>
</dbReference>
<evidence type="ECO:0000256" key="6">
    <source>
        <dbReference type="ARBA" id="ARBA00022839"/>
    </source>
</evidence>
<dbReference type="GO" id="GO:0008859">
    <property type="term" value="F:exoribonuclease II activity"/>
    <property type="evidence" value="ECO:0007669"/>
    <property type="project" value="UniProtKB-EC"/>
</dbReference>
<gene>
    <name evidence="9" type="ORF">H206_03636</name>
</gene>
<dbReference type="PANTHER" id="PTHR23355">
    <property type="entry name" value="RIBONUCLEASE"/>
    <property type="match status" value="1"/>
</dbReference>
<dbReference type="Pfam" id="PF00773">
    <property type="entry name" value="RNB"/>
    <property type="match status" value="1"/>
</dbReference>
<dbReference type="InterPro" id="IPR004476">
    <property type="entry name" value="RNase_II/RNase_R"/>
</dbReference>
<name>A0A444J0Q7_9BACT</name>
<dbReference type="PANTHER" id="PTHR23355:SF9">
    <property type="entry name" value="DIS3-LIKE EXONUCLEASE 2"/>
    <property type="match status" value="1"/>
</dbReference>
<dbReference type="AlphaFoldDB" id="A0A444J0Q7"/>
<sequence length="498" mass="56109">MERFQLPRSFPGNVEKAAANLVPLTELEPGRKDLRYLRHVTIDGATAKDFDDAIAVQKTKKGFRLFVSIADVSHYVRPGSAIDQEAYQRGTSVYLPDLVLPMLPERLSNDLCSLVPDQDRPAFTAILDFDEQGCRIGSKFTRSMIRSHQRFTYDAVHQAIYLRDKEARREYKSLLPMLEKAKDLSDLLNRQRMQRGALGFTVPESNIELEGDSVRAITRLKRNQAHLLIEEFMLAANEAVGETLDRAGASVLFRVHEEPDGDKVKDFAELAWSLGLKLPKTELTPSWFAGVLAVAKDSSTEYVVNNLLLRTMQRARYTPTNYGHFGLAAEYYIHFTSPIRRYPDLVAHRVMQNLLLRKNGKKGKGAGGKILPVGVNAEAAGTFLSARERVAVEAERDVQARLAALYLRDKVTEQFEAIISGVTSFGLFVELVDCLISGAIPVSEMKDDYYRYDNKGHKLLGERTGKSLRLGDLIRVRLDQVDMLSRKITFSLVDQKKK</sequence>
<dbReference type="CDD" id="cd04471">
    <property type="entry name" value="S1_RNase_R"/>
    <property type="match status" value="1"/>
</dbReference>
<dbReference type="SMART" id="SM00316">
    <property type="entry name" value="S1"/>
    <property type="match status" value="1"/>
</dbReference>
<keyword evidence="4" id="KW-0540">Nuclease</keyword>
<proteinExistence type="predicted"/>
<keyword evidence="3" id="KW-0963">Cytoplasm</keyword>
<evidence type="ECO:0000256" key="1">
    <source>
        <dbReference type="ARBA" id="ARBA00001849"/>
    </source>
</evidence>
<evidence type="ECO:0000256" key="4">
    <source>
        <dbReference type="ARBA" id="ARBA00022722"/>
    </source>
</evidence>
<dbReference type="EC" id="3.1.13.1" evidence="2"/>
<evidence type="ECO:0000313" key="10">
    <source>
        <dbReference type="Proteomes" id="UP000287853"/>
    </source>
</evidence>
<feature type="domain" description="S1 motif" evidence="8">
    <location>
        <begin position="412"/>
        <end position="493"/>
    </location>
</feature>
<keyword evidence="7" id="KW-0694">RNA-binding</keyword>
<dbReference type="SMART" id="SM00955">
    <property type="entry name" value="RNB"/>
    <property type="match status" value="1"/>
</dbReference>
<evidence type="ECO:0000256" key="2">
    <source>
        <dbReference type="ARBA" id="ARBA00012163"/>
    </source>
</evidence>
<dbReference type="InterPro" id="IPR012340">
    <property type="entry name" value="NA-bd_OB-fold"/>
</dbReference>
<accession>A0A444J0Q7</accession>
<dbReference type="GO" id="GO:0005829">
    <property type="term" value="C:cytosol"/>
    <property type="evidence" value="ECO:0007669"/>
    <property type="project" value="TreeGrafter"/>
</dbReference>
<dbReference type="Proteomes" id="UP000287853">
    <property type="component" value="Unassembled WGS sequence"/>
</dbReference>
<evidence type="ECO:0000259" key="8">
    <source>
        <dbReference type="PROSITE" id="PS50126"/>
    </source>
</evidence>
<dbReference type="PROSITE" id="PS50126">
    <property type="entry name" value="S1"/>
    <property type="match status" value="1"/>
</dbReference>
<comment type="catalytic activity">
    <reaction evidence="1">
        <text>Exonucleolytic cleavage in the 3'- to 5'-direction to yield nucleoside 5'-phosphates.</text>
        <dbReference type="EC" id="3.1.13.1"/>
    </reaction>
</comment>
<evidence type="ECO:0000256" key="3">
    <source>
        <dbReference type="ARBA" id="ARBA00022490"/>
    </source>
</evidence>
<evidence type="ECO:0000256" key="5">
    <source>
        <dbReference type="ARBA" id="ARBA00022801"/>
    </source>
</evidence>
<reference evidence="9 10" key="1">
    <citation type="submission" date="2017-01" db="EMBL/GenBank/DDBJ databases">
        <title>The cable genome- insights into the physiology and evolution of filamentous bacteria capable of sulfide oxidation via long distance electron transfer.</title>
        <authorList>
            <person name="Schreiber L."/>
            <person name="Bjerg J.T."/>
            <person name="Boggild A."/>
            <person name="Van De Vossenberg J."/>
            <person name="Meysman F."/>
            <person name="Nielsen L.P."/>
            <person name="Schramm A."/>
            <person name="Kjeldsen K.U."/>
        </authorList>
    </citation>
    <scope>NUCLEOTIDE SEQUENCE [LARGE SCALE GENOMIC DNA]</scope>
    <source>
        <strain evidence="9">MCF</strain>
    </source>
</reference>
<keyword evidence="6" id="KW-0269">Exonuclease</keyword>
<dbReference type="GO" id="GO:0006402">
    <property type="term" value="P:mRNA catabolic process"/>
    <property type="evidence" value="ECO:0007669"/>
    <property type="project" value="TreeGrafter"/>
</dbReference>